<protein>
    <submittedName>
        <fullName evidence="8">Putative inner membrane protein</fullName>
    </submittedName>
</protein>
<evidence type="ECO:0000256" key="4">
    <source>
        <dbReference type="ARBA" id="ARBA00022989"/>
    </source>
</evidence>
<feature type="transmembrane region" description="Helical" evidence="7">
    <location>
        <begin position="333"/>
        <end position="363"/>
    </location>
</feature>
<comment type="subcellular location">
    <subcellularLocation>
        <location evidence="1">Membrane</location>
        <topology evidence="1">Multi-pass membrane protein</topology>
    </subcellularLocation>
</comment>
<gene>
    <name evidence="8" type="ORF">Pan241w_61100</name>
</gene>
<evidence type="ECO:0000256" key="6">
    <source>
        <dbReference type="SAM" id="MobiDB-lite"/>
    </source>
</evidence>
<reference evidence="8 9" key="1">
    <citation type="submission" date="2019-02" db="EMBL/GenBank/DDBJ databases">
        <title>Deep-cultivation of Planctomycetes and their phenomic and genomic characterization uncovers novel biology.</title>
        <authorList>
            <person name="Wiegand S."/>
            <person name="Jogler M."/>
            <person name="Boedeker C."/>
            <person name="Pinto D."/>
            <person name="Vollmers J."/>
            <person name="Rivas-Marin E."/>
            <person name="Kohn T."/>
            <person name="Peeters S.H."/>
            <person name="Heuer A."/>
            <person name="Rast P."/>
            <person name="Oberbeckmann S."/>
            <person name="Bunk B."/>
            <person name="Jeske O."/>
            <person name="Meyerdierks A."/>
            <person name="Storesund J.E."/>
            <person name="Kallscheuer N."/>
            <person name="Luecker S."/>
            <person name="Lage O.M."/>
            <person name="Pohl T."/>
            <person name="Merkel B.J."/>
            <person name="Hornburger P."/>
            <person name="Mueller R.-W."/>
            <person name="Bruemmer F."/>
            <person name="Labrenz M."/>
            <person name="Spormann A.M."/>
            <person name="Op den Camp H."/>
            <person name="Overmann J."/>
            <person name="Amann R."/>
            <person name="Jetten M.S.M."/>
            <person name="Mascher T."/>
            <person name="Medema M.H."/>
            <person name="Devos D.P."/>
            <person name="Kaster A.-K."/>
            <person name="Ovreas L."/>
            <person name="Rohde M."/>
            <person name="Galperin M.Y."/>
            <person name="Jogler C."/>
        </authorList>
    </citation>
    <scope>NUCLEOTIDE SEQUENCE [LARGE SCALE GENOMIC DNA]</scope>
    <source>
        <strain evidence="8 9">Pan241w</strain>
    </source>
</reference>
<keyword evidence="4 7" id="KW-1133">Transmembrane helix</keyword>
<dbReference type="RefSeq" id="WP_145223094.1">
    <property type="nucleotide sequence ID" value="NZ_CP036269.1"/>
</dbReference>
<evidence type="ECO:0000256" key="2">
    <source>
        <dbReference type="ARBA" id="ARBA00009773"/>
    </source>
</evidence>
<dbReference type="Pfam" id="PF01594">
    <property type="entry name" value="AI-2E_transport"/>
    <property type="match status" value="1"/>
</dbReference>
<dbReference type="InterPro" id="IPR002549">
    <property type="entry name" value="AI-2E-like"/>
</dbReference>
<dbReference type="PANTHER" id="PTHR21716">
    <property type="entry name" value="TRANSMEMBRANE PROTEIN"/>
    <property type="match status" value="1"/>
</dbReference>
<dbReference type="OrthoDB" id="9815028at2"/>
<organism evidence="8 9">
    <name type="scientific">Gimesia alba</name>
    <dbReference type="NCBI Taxonomy" id="2527973"/>
    <lineage>
        <taxon>Bacteria</taxon>
        <taxon>Pseudomonadati</taxon>
        <taxon>Planctomycetota</taxon>
        <taxon>Planctomycetia</taxon>
        <taxon>Planctomycetales</taxon>
        <taxon>Planctomycetaceae</taxon>
        <taxon>Gimesia</taxon>
    </lineage>
</organism>
<feature type="transmembrane region" description="Helical" evidence="7">
    <location>
        <begin position="62"/>
        <end position="88"/>
    </location>
</feature>
<evidence type="ECO:0000256" key="1">
    <source>
        <dbReference type="ARBA" id="ARBA00004141"/>
    </source>
</evidence>
<name>A0A517RQ48_9PLAN</name>
<dbReference type="AlphaFoldDB" id="A0A517RQ48"/>
<evidence type="ECO:0000256" key="7">
    <source>
        <dbReference type="SAM" id="Phobius"/>
    </source>
</evidence>
<dbReference type="EMBL" id="CP036269">
    <property type="protein sequence ID" value="QDT45982.1"/>
    <property type="molecule type" value="Genomic_DNA"/>
</dbReference>
<dbReference type="PANTHER" id="PTHR21716:SF4">
    <property type="entry name" value="TRANSMEMBRANE PROTEIN 245"/>
    <property type="match status" value="1"/>
</dbReference>
<feature type="transmembrane region" description="Helical" evidence="7">
    <location>
        <begin position="28"/>
        <end position="50"/>
    </location>
</feature>
<evidence type="ECO:0000313" key="9">
    <source>
        <dbReference type="Proteomes" id="UP000317171"/>
    </source>
</evidence>
<sequence length="439" mass="48114">MVRLVSLSVILCLILFLGITFFRVIMPFLLPLFLAAVVAMVSQPLLNYFVKRTKGHVRIAAGITTTIIVSAILVPLCVGIFLGSLQIFTTVVNTLDEANWKKTVQTVREKVEISNDKFHQLIDWSNQYLDKEIGPLEQDKGQKQTESVEEFIRKNLQATLVPIAKRSLGFAASTVGLLGSVFSALIAWVMFIIALYYFLADGYSLIESTQSLIPVHVDYQKRLIDQFQKVVRAVVLATFLAAIGQGLTTAIALYLVGFDHFIIFLILATITSLVPLLGSWLIWVPCAGWLMYHGHWGAAIFLTVVGTLVVGTMDNIIRTYVLQSDAKLHPLLAFVSVLGGLQMMGLWGVFIGPIVASCLHALVQIFNTELKAFSHEKFQNQGLLEVAGGAGDESTSEATTQTEQPAASDETSNTETKSETDSAPAQPEPDKKDQKPPAS</sequence>
<dbReference type="Proteomes" id="UP000317171">
    <property type="component" value="Chromosome"/>
</dbReference>
<feature type="transmembrane region" description="Helical" evidence="7">
    <location>
        <begin position="296"/>
        <end position="313"/>
    </location>
</feature>
<keyword evidence="9" id="KW-1185">Reference proteome</keyword>
<keyword evidence="3 7" id="KW-0812">Transmembrane</keyword>
<feature type="transmembrane region" description="Helical" evidence="7">
    <location>
        <begin position="230"/>
        <end position="255"/>
    </location>
</feature>
<evidence type="ECO:0000313" key="8">
    <source>
        <dbReference type="EMBL" id="QDT45982.1"/>
    </source>
</evidence>
<proteinExistence type="inferred from homology"/>
<keyword evidence="5 7" id="KW-0472">Membrane</keyword>
<feature type="region of interest" description="Disordered" evidence="6">
    <location>
        <begin position="388"/>
        <end position="439"/>
    </location>
</feature>
<feature type="compositionally biased region" description="Low complexity" evidence="6">
    <location>
        <begin position="396"/>
        <end position="408"/>
    </location>
</feature>
<evidence type="ECO:0000256" key="5">
    <source>
        <dbReference type="ARBA" id="ARBA00023136"/>
    </source>
</evidence>
<dbReference type="GO" id="GO:0016020">
    <property type="term" value="C:membrane"/>
    <property type="evidence" value="ECO:0007669"/>
    <property type="project" value="UniProtKB-SubCell"/>
</dbReference>
<accession>A0A517RQ48</accession>
<comment type="similarity">
    <text evidence="2">Belongs to the autoinducer-2 exporter (AI-2E) (TC 2.A.86) family.</text>
</comment>
<feature type="transmembrane region" description="Helical" evidence="7">
    <location>
        <begin position="175"/>
        <end position="199"/>
    </location>
</feature>
<feature type="compositionally biased region" description="Basic and acidic residues" evidence="6">
    <location>
        <begin position="428"/>
        <end position="439"/>
    </location>
</feature>
<evidence type="ECO:0000256" key="3">
    <source>
        <dbReference type="ARBA" id="ARBA00022692"/>
    </source>
</evidence>
<feature type="transmembrane region" description="Helical" evidence="7">
    <location>
        <begin position="261"/>
        <end position="284"/>
    </location>
</feature>
<dbReference type="KEGG" id="gaz:Pan241w_61100"/>